<protein>
    <recommendedName>
        <fullName evidence="3">Cellulose synthase operon protein D</fullName>
    </recommendedName>
</protein>
<dbReference type="OrthoDB" id="6078279at2"/>
<keyword evidence="2" id="KW-1185">Reference proteome</keyword>
<evidence type="ECO:0000313" key="2">
    <source>
        <dbReference type="Proteomes" id="UP000028640"/>
    </source>
</evidence>
<dbReference type="Gene3D" id="3.30.70.2590">
    <property type="match status" value="1"/>
</dbReference>
<dbReference type="GeneID" id="78381915"/>
<name>A0A085G5J3_EWIA3</name>
<dbReference type="GO" id="GO:0030244">
    <property type="term" value="P:cellulose biosynthetic process"/>
    <property type="evidence" value="ECO:0007669"/>
    <property type="project" value="InterPro"/>
</dbReference>
<dbReference type="InterPro" id="IPR022798">
    <property type="entry name" value="BcsD_bac"/>
</dbReference>
<dbReference type="Proteomes" id="UP000028640">
    <property type="component" value="Unassembled WGS sequence"/>
</dbReference>
<accession>A0A085G5J3</accession>
<evidence type="ECO:0008006" key="3">
    <source>
        <dbReference type="Google" id="ProtNLM"/>
    </source>
</evidence>
<evidence type="ECO:0000313" key="1">
    <source>
        <dbReference type="EMBL" id="KFC78988.1"/>
    </source>
</evidence>
<dbReference type="STRING" id="910964.GEAM_3551"/>
<dbReference type="RefSeq" id="WP_034794067.1">
    <property type="nucleotide sequence ID" value="NZ_JMPJ01000066.1"/>
</dbReference>
<dbReference type="EMBL" id="JMPJ01000066">
    <property type="protein sequence ID" value="KFC78988.1"/>
    <property type="molecule type" value="Genomic_DNA"/>
</dbReference>
<gene>
    <name evidence="1" type="ORF">GEAM_3551</name>
</gene>
<dbReference type="eggNOG" id="ENOG5031C94">
    <property type="taxonomic scope" value="Bacteria"/>
</dbReference>
<dbReference type="InterPro" id="IPR038470">
    <property type="entry name" value="Cellsynth_D_sf"/>
</dbReference>
<reference evidence="1 2" key="1">
    <citation type="submission" date="2014-05" db="EMBL/GenBank/DDBJ databases">
        <title>ATOL: Assembling a taxonomically balanced genome-scale reconstruction of the evolutionary history of the Enterobacteriaceae.</title>
        <authorList>
            <person name="Plunkett G.III."/>
            <person name="Neeno-Eckwall E.C."/>
            <person name="Glasner J.D."/>
            <person name="Perna N.T."/>
        </authorList>
    </citation>
    <scope>NUCLEOTIDE SEQUENCE [LARGE SCALE GENOMIC DNA]</scope>
    <source>
        <strain evidence="1 2">ATCC 33852</strain>
    </source>
</reference>
<dbReference type="AlphaFoldDB" id="A0A085G5J3"/>
<sequence length="159" mass="17762">MQQQDYTQVEQQYYRQRKQTSGWQNLVQVLFSGILSSADDEDGRRFLALMGSNLAKQYPLAAAATLGELEDQLNQLLGQFDWGVVKIEATNQQLTLAHIAWPAAPQGSDESLWQMALVAVLEGAYGEWLLAQGGQPSVSLRWQESGREGALLFRYQNGL</sequence>
<comment type="caution">
    <text evidence="1">The sequence shown here is derived from an EMBL/GenBank/DDBJ whole genome shotgun (WGS) entry which is preliminary data.</text>
</comment>
<proteinExistence type="predicted"/>
<dbReference type="Pfam" id="PF03500">
    <property type="entry name" value="Cellsynth_D"/>
    <property type="match status" value="1"/>
</dbReference>
<organism evidence="1 2">
    <name type="scientific">Ewingella americana (strain ATCC 33852 / DSM 4580 / CCUG 14506 / JCM 5911 / LMG 7869 / NCTC 12157 / CDC 1468-78)</name>
    <dbReference type="NCBI Taxonomy" id="910964"/>
    <lineage>
        <taxon>Bacteria</taxon>
        <taxon>Pseudomonadati</taxon>
        <taxon>Pseudomonadota</taxon>
        <taxon>Gammaproteobacteria</taxon>
        <taxon>Enterobacterales</taxon>
        <taxon>Yersiniaceae</taxon>
        <taxon>Ewingella</taxon>
    </lineage>
</organism>